<reference evidence="1 2" key="1">
    <citation type="submission" date="2019-04" db="EMBL/GenBank/DDBJ databases">
        <title>An improved genome assembly and genetic linkage map for asparagus bean, Vigna unguiculata ssp. sesquipedialis.</title>
        <authorList>
            <person name="Xia Q."/>
            <person name="Zhang R."/>
            <person name="Dong Y."/>
        </authorList>
    </citation>
    <scope>NUCLEOTIDE SEQUENCE [LARGE SCALE GENOMIC DNA]</scope>
    <source>
        <tissue evidence="1">Leaf</tissue>
    </source>
</reference>
<name>A0A4D6KP79_VIGUN</name>
<sequence>MNAPATSGAWRQGVLCQAMDPKTVGLREVWHLATRMSRLAVCTVFSPSDA</sequence>
<keyword evidence="2" id="KW-1185">Reference proteome</keyword>
<evidence type="ECO:0000313" key="2">
    <source>
        <dbReference type="Proteomes" id="UP000501690"/>
    </source>
</evidence>
<protein>
    <submittedName>
        <fullName evidence="1">Uncharacterized protein</fullName>
    </submittedName>
</protein>
<evidence type="ECO:0000313" key="1">
    <source>
        <dbReference type="EMBL" id="QCD79362.1"/>
    </source>
</evidence>
<dbReference type="Proteomes" id="UP000501690">
    <property type="component" value="Linkage Group LG1"/>
</dbReference>
<accession>A0A4D6KP79</accession>
<organism evidence="1 2">
    <name type="scientific">Vigna unguiculata</name>
    <name type="common">Cowpea</name>
    <dbReference type="NCBI Taxonomy" id="3917"/>
    <lineage>
        <taxon>Eukaryota</taxon>
        <taxon>Viridiplantae</taxon>
        <taxon>Streptophyta</taxon>
        <taxon>Embryophyta</taxon>
        <taxon>Tracheophyta</taxon>
        <taxon>Spermatophyta</taxon>
        <taxon>Magnoliopsida</taxon>
        <taxon>eudicotyledons</taxon>
        <taxon>Gunneridae</taxon>
        <taxon>Pentapetalae</taxon>
        <taxon>rosids</taxon>
        <taxon>fabids</taxon>
        <taxon>Fabales</taxon>
        <taxon>Fabaceae</taxon>
        <taxon>Papilionoideae</taxon>
        <taxon>50 kb inversion clade</taxon>
        <taxon>NPAAA clade</taxon>
        <taxon>indigoferoid/millettioid clade</taxon>
        <taxon>Phaseoleae</taxon>
        <taxon>Vigna</taxon>
    </lineage>
</organism>
<dbReference type="AlphaFoldDB" id="A0A4D6KP79"/>
<proteinExistence type="predicted"/>
<gene>
    <name evidence="1" type="ORF">DEO72_LG1g3001</name>
</gene>
<dbReference type="EMBL" id="CP039345">
    <property type="protein sequence ID" value="QCD79362.1"/>
    <property type="molecule type" value="Genomic_DNA"/>
</dbReference>